<evidence type="ECO:0000256" key="1">
    <source>
        <dbReference type="SAM" id="MobiDB-lite"/>
    </source>
</evidence>
<dbReference type="PANTHER" id="PTHR28457:SF2">
    <property type="entry name" value="SIMILAR TO 4930578I06RIK PROTEIN"/>
    <property type="match status" value="1"/>
</dbReference>
<dbReference type="EMBL" id="RCHS01001073">
    <property type="protein sequence ID" value="RMX55360.1"/>
    <property type="molecule type" value="Genomic_DNA"/>
</dbReference>
<organism evidence="2 3">
    <name type="scientific">Pocillopora damicornis</name>
    <name type="common">Cauliflower coral</name>
    <name type="synonym">Millepora damicornis</name>
    <dbReference type="NCBI Taxonomy" id="46731"/>
    <lineage>
        <taxon>Eukaryota</taxon>
        <taxon>Metazoa</taxon>
        <taxon>Cnidaria</taxon>
        <taxon>Anthozoa</taxon>
        <taxon>Hexacorallia</taxon>
        <taxon>Scleractinia</taxon>
        <taxon>Astrocoeniina</taxon>
        <taxon>Pocilloporidae</taxon>
        <taxon>Pocillopora</taxon>
    </lineage>
</organism>
<dbReference type="Proteomes" id="UP000275408">
    <property type="component" value="Unassembled WGS sequence"/>
</dbReference>
<dbReference type="Pfam" id="PF14769">
    <property type="entry name" value="CLAMP"/>
    <property type="match status" value="1"/>
</dbReference>
<keyword evidence="3" id="KW-1185">Reference proteome</keyword>
<comment type="caution">
    <text evidence="2">The sequence shown here is derived from an EMBL/GenBank/DDBJ whole genome shotgun (WGS) entry which is preliminary data.</text>
</comment>
<evidence type="ECO:0000313" key="3">
    <source>
        <dbReference type="Proteomes" id="UP000275408"/>
    </source>
</evidence>
<name>A0A3M6UP10_POCDA</name>
<gene>
    <name evidence="2" type="ORF">pdam_00022857</name>
</gene>
<dbReference type="OMA" id="YQFVLCR"/>
<evidence type="ECO:0000313" key="2">
    <source>
        <dbReference type="EMBL" id="RMX55360.1"/>
    </source>
</evidence>
<feature type="region of interest" description="Disordered" evidence="1">
    <location>
        <begin position="254"/>
        <end position="283"/>
    </location>
</feature>
<dbReference type="PANTHER" id="PTHR28457">
    <property type="entry name" value="COILED-COIL DOMAIN-CONTAINING PROTEIN 189"/>
    <property type="match status" value="1"/>
</dbReference>
<dbReference type="InterPro" id="IPR032727">
    <property type="entry name" value="CLAMP"/>
</dbReference>
<dbReference type="OrthoDB" id="6103133at2759"/>
<feature type="compositionally biased region" description="Polar residues" evidence="1">
    <location>
        <begin position="270"/>
        <end position="283"/>
    </location>
</feature>
<sequence length="283" mass="32813">MATESGTRHRDFKTVFCVTDVKERKKLLGKVLKIPEFNEEDDLRSGILLDIHYDTLAYFVNNGFPWREVAQLWEVFQNLLNEVRGKPLEEAISLFKQQLNRIAHYSSENNLKSMIDFVFMTLFQHYKLYQFVLTQERADDITKCELDIEPPLVPEPLRDGVPKSVWDEEQRIKQIEEMEQKRIQERTTYHENEIQQAVQQLEQQFLELDSSPENLSAENLATVVANVTAKKAAVTSATLSYKMEEMHDSLKFKYKRATVSQENDKGGKKSTASSRRSKGNSGK</sequence>
<proteinExistence type="predicted"/>
<reference evidence="2 3" key="1">
    <citation type="journal article" date="2018" name="Sci. Rep.">
        <title>Comparative analysis of the Pocillopora damicornis genome highlights role of immune system in coral evolution.</title>
        <authorList>
            <person name="Cunning R."/>
            <person name="Bay R.A."/>
            <person name="Gillette P."/>
            <person name="Baker A.C."/>
            <person name="Traylor-Knowles N."/>
        </authorList>
    </citation>
    <scope>NUCLEOTIDE SEQUENCE [LARGE SCALE GENOMIC DNA]</scope>
    <source>
        <strain evidence="2">RSMAS</strain>
        <tissue evidence="2">Whole animal</tissue>
    </source>
</reference>
<accession>A0A3M6UP10</accession>
<protein>
    <submittedName>
        <fullName evidence="2">Uncharacterized protein</fullName>
    </submittedName>
</protein>
<dbReference type="AlphaFoldDB" id="A0A3M6UP10"/>